<dbReference type="Gene3D" id="3.40.50.300">
    <property type="entry name" value="P-loop containing nucleotide triphosphate hydrolases"/>
    <property type="match status" value="1"/>
</dbReference>
<feature type="domain" description="ATPase AAA-type core" evidence="1">
    <location>
        <begin position="170"/>
        <end position="242"/>
    </location>
</feature>
<dbReference type="InterPro" id="IPR003959">
    <property type="entry name" value="ATPase_AAA_core"/>
</dbReference>
<accession>A0A562LFV5</accession>
<comment type="caution">
    <text evidence="3">The sequence shown here is derived from an EMBL/GenBank/DDBJ whole genome shotgun (WGS) entry which is preliminary data.</text>
</comment>
<dbReference type="Pfam" id="PF13304">
    <property type="entry name" value="AAA_21"/>
    <property type="match status" value="1"/>
</dbReference>
<reference evidence="3 4" key="1">
    <citation type="journal article" date="2015" name="Stand. Genomic Sci.">
        <title>Genomic Encyclopedia of Bacterial and Archaeal Type Strains, Phase III: the genomes of soil and plant-associated and newly described type strains.</title>
        <authorList>
            <person name="Whitman W.B."/>
            <person name="Woyke T."/>
            <person name="Klenk H.P."/>
            <person name="Zhou Y."/>
            <person name="Lilburn T.G."/>
            <person name="Beck B.J."/>
            <person name="De Vos P."/>
            <person name="Vandamme P."/>
            <person name="Eisen J.A."/>
            <person name="Garrity G."/>
            <person name="Hugenholtz P."/>
            <person name="Kyrpides N.C."/>
        </authorList>
    </citation>
    <scope>NUCLEOTIDE SEQUENCE [LARGE SCALE GENOMIC DNA]</scope>
    <source>
        <strain evidence="3 4">CGMCC 1.10947</strain>
    </source>
</reference>
<dbReference type="InterPro" id="IPR027417">
    <property type="entry name" value="P-loop_NTPase"/>
</dbReference>
<name>A0A562LFV5_9BRAD</name>
<evidence type="ECO:0000259" key="2">
    <source>
        <dbReference type="Pfam" id="PF14491"/>
    </source>
</evidence>
<dbReference type="EMBL" id="VLKL01000006">
    <property type="protein sequence ID" value="TWI06493.1"/>
    <property type="molecule type" value="Genomic_DNA"/>
</dbReference>
<sequence>MTFEFQVPTPNGKMTFRIDTGTSLLFVGANGGGKTRLAVLIEEELGKQAHRISAHRALSLNPSVAKVTEQRALDALRIGTTGERFRVDNRTIARWDSKAATILLDDYDYLLQALFADQISISLTAYKNARDGNYQSVRPTKFDQLRDIWDRVVSNRTLDIGSDSIEVITQYGSYPAAEMSDGERAIFYLIGQTLMAATNSLIIFDEPELHIHRSIMSRLWDELEAARPDCAIVIISHDLEFIAAREGSKYVIRSYDPRKMWTIEAVPEQVGFPEDITTLILGSPKPILFVEGSGESLDRAIYRACYPNWTIIPRGSCEEVVHAVVTMRANGTLTGITCAGIVDADAYEPSEIEFLRSKGIAVLPVSEVENLFLLPTVIEAIARVEGFDDAALSTKVADVLNELFEHAKRPENQLPAVMRYCRRRIDRTLKKLDLNSAKDISTLISEYSSSTSSLDISRLAALATKSIQTAIADRNAVELLKWYDNKGVLALASKAKGTTKIQFEQWVLRALRNNSAPDVTAAIRHSLPSVSAS</sequence>
<dbReference type="InterPro" id="IPR029492">
    <property type="entry name" value="DUF4435"/>
</dbReference>
<dbReference type="Pfam" id="PF14491">
    <property type="entry name" value="DUF4435"/>
    <property type="match status" value="1"/>
</dbReference>
<organism evidence="3 4">
    <name type="scientific">Bradyrhizobium daqingense</name>
    <dbReference type="NCBI Taxonomy" id="993502"/>
    <lineage>
        <taxon>Bacteria</taxon>
        <taxon>Pseudomonadati</taxon>
        <taxon>Pseudomonadota</taxon>
        <taxon>Alphaproteobacteria</taxon>
        <taxon>Hyphomicrobiales</taxon>
        <taxon>Nitrobacteraceae</taxon>
        <taxon>Bradyrhizobium</taxon>
    </lineage>
</organism>
<keyword evidence="4" id="KW-1185">Reference proteome</keyword>
<dbReference type="GO" id="GO:0016887">
    <property type="term" value="F:ATP hydrolysis activity"/>
    <property type="evidence" value="ECO:0007669"/>
    <property type="project" value="InterPro"/>
</dbReference>
<evidence type="ECO:0000313" key="3">
    <source>
        <dbReference type="EMBL" id="TWI06493.1"/>
    </source>
</evidence>
<evidence type="ECO:0000313" key="4">
    <source>
        <dbReference type="Proteomes" id="UP000317176"/>
    </source>
</evidence>
<dbReference type="AlphaFoldDB" id="A0A562LFV5"/>
<dbReference type="OrthoDB" id="3322489at2"/>
<dbReference type="SUPFAM" id="SSF52540">
    <property type="entry name" value="P-loop containing nucleoside triphosphate hydrolases"/>
    <property type="match status" value="1"/>
</dbReference>
<protein>
    <submittedName>
        <fullName evidence="3">Uncharacterized protein DUF4435</fullName>
    </submittedName>
</protein>
<proteinExistence type="predicted"/>
<dbReference type="Proteomes" id="UP000317176">
    <property type="component" value="Unassembled WGS sequence"/>
</dbReference>
<dbReference type="RefSeq" id="WP_145631471.1">
    <property type="nucleotide sequence ID" value="NZ_CP088014.1"/>
</dbReference>
<dbReference type="GO" id="GO:0005524">
    <property type="term" value="F:ATP binding"/>
    <property type="evidence" value="ECO:0007669"/>
    <property type="project" value="InterPro"/>
</dbReference>
<gene>
    <name evidence="3" type="ORF">IQ17_02708</name>
</gene>
<feature type="domain" description="DUF4435" evidence="2">
    <location>
        <begin position="285"/>
        <end position="410"/>
    </location>
</feature>
<evidence type="ECO:0000259" key="1">
    <source>
        <dbReference type="Pfam" id="PF13304"/>
    </source>
</evidence>